<gene>
    <name evidence="3" type="ORF">OHV25_28765</name>
</gene>
<dbReference type="SUPFAM" id="SSF63817">
    <property type="entry name" value="Sortase"/>
    <property type="match status" value="1"/>
</dbReference>
<dbReference type="InterPro" id="IPR042001">
    <property type="entry name" value="Sortase_F"/>
</dbReference>
<dbReference type="InterPro" id="IPR005754">
    <property type="entry name" value="Sortase"/>
</dbReference>
<dbReference type="Gene3D" id="2.40.260.10">
    <property type="entry name" value="Sortase"/>
    <property type="match status" value="1"/>
</dbReference>
<evidence type="ECO:0000313" key="3">
    <source>
        <dbReference type="EMBL" id="WTU43288.1"/>
    </source>
</evidence>
<evidence type="ECO:0000256" key="1">
    <source>
        <dbReference type="ARBA" id="ARBA00022801"/>
    </source>
</evidence>
<keyword evidence="1" id="KW-0378">Hydrolase</keyword>
<dbReference type="Pfam" id="PF04203">
    <property type="entry name" value="Sortase"/>
    <property type="match status" value="1"/>
</dbReference>
<reference evidence="3" key="1">
    <citation type="submission" date="2022-10" db="EMBL/GenBank/DDBJ databases">
        <title>The complete genomes of actinobacterial strains from the NBC collection.</title>
        <authorList>
            <person name="Joergensen T.S."/>
            <person name="Alvarez Arevalo M."/>
            <person name="Sterndorff E.B."/>
            <person name="Faurdal D."/>
            <person name="Vuksanovic O."/>
            <person name="Mourched A.-S."/>
            <person name="Charusanti P."/>
            <person name="Shaw S."/>
            <person name="Blin K."/>
            <person name="Weber T."/>
        </authorList>
    </citation>
    <scope>NUCLEOTIDE SEQUENCE</scope>
    <source>
        <strain evidence="3">NBC_00060</strain>
    </source>
</reference>
<proteinExistence type="predicted"/>
<name>A0AAU2H8J1_9ACTN</name>
<dbReference type="EMBL" id="CP108253">
    <property type="protein sequence ID" value="WTU43288.1"/>
    <property type="molecule type" value="Genomic_DNA"/>
</dbReference>
<dbReference type="InterPro" id="IPR023365">
    <property type="entry name" value="Sortase_dom-sf"/>
</dbReference>
<accession>A0AAU2H8J1</accession>
<dbReference type="CDD" id="cd05829">
    <property type="entry name" value="Sortase_F"/>
    <property type="match status" value="1"/>
</dbReference>
<feature type="compositionally biased region" description="Low complexity" evidence="2">
    <location>
        <begin position="54"/>
        <end position="108"/>
    </location>
</feature>
<dbReference type="GO" id="GO:0016787">
    <property type="term" value="F:hydrolase activity"/>
    <property type="evidence" value="ECO:0007669"/>
    <property type="project" value="UniProtKB-KW"/>
</dbReference>
<organism evidence="3">
    <name type="scientific">Streptomyces sp. NBC_00060</name>
    <dbReference type="NCBI Taxonomy" id="2975636"/>
    <lineage>
        <taxon>Bacteria</taxon>
        <taxon>Bacillati</taxon>
        <taxon>Actinomycetota</taxon>
        <taxon>Actinomycetes</taxon>
        <taxon>Kitasatosporales</taxon>
        <taxon>Streptomycetaceae</taxon>
        <taxon>Streptomyces</taxon>
    </lineage>
</organism>
<protein>
    <submittedName>
        <fullName evidence="3">Class F sortase</fullName>
    </submittedName>
</protein>
<feature type="region of interest" description="Disordered" evidence="2">
    <location>
        <begin position="54"/>
        <end position="116"/>
    </location>
</feature>
<evidence type="ECO:0000256" key="2">
    <source>
        <dbReference type="SAM" id="MobiDB-lite"/>
    </source>
</evidence>
<dbReference type="NCBIfam" id="NF033748">
    <property type="entry name" value="class_F_sortase"/>
    <property type="match status" value="1"/>
</dbReference>
<dbReference type="AlphaFoldDB" id="A0AAU2H8J1"/>
<sequence>MAPRRGSPRPFHRTRAYRLTRTAALAATLVVGGVWWAQDDGSVAPVAMGAVGAGGAATPSAPTGADGDKQAPGAPAAPVVPGAKPPGTGGRAAPAGRGRLAVPKAAARPPRPLPPSRATGLAIPYLSLKAPVVGLGLDPGRHLATPPVDDPKLVGWFQGGPTPGETGTALAVGHRDTRTGAAVFANLSVLRPGRLVEARRADGRTAVYTVDAVRKYDKAHFPNEEVYGPRNRPELRLITCGGKFDRKKGYESNVVVFAHLTAVRGPGRTA</sequence>